<evidence type="ECO:0008006" key="4">
    <source>
        <dbReference type="Google" id="ProtNLM"/>
    </source>
</evidence>
<evidence type="ECO:0000256" key="1">
    <source>
        <dbReference type="SAM" id="SignalP"/>
    </source>
</evidence>
<comment type="caution">
    <text evidence="2">The sequence shown here is derived from an EMBL/GenBank/DDBJ whole genome shotgun (WGS) entry which is preliminary data.</text>
</comment>
<dbReference type="AlphaFoldDB" id="A0A2U2B3A7"/>
<dbReference type="NCBIfam" id="NF047658">
    <property type="entry name" value="HYC_CC_PP"/>
    <property type="match status" value="1"/>
</dbReference>
<dbReference type="InterPro" id="IPR058060">
    <property type="entry name" value="HYC_CC_PP"/>
</dbReference>
<organism evidence="2 3">
    <name type="scientific">Marinilabilia rubra</name>
    <dbReference type="NCBI Taxonomy" id="2162893"/>
    <lineage>
        <taxon>Bacteria</taxon>
        <taxon>Pseudomonadati</taxon>
        <taxon>Bacteroidota</taxon>
        <taxon>Bacteroidia</taxon>
        <taxon>Marinilabiliales</taxon>
        <taxon>Marinilabiliaceae</taxon>
        <taxon>Marinilabilia</taxon>
    </lineage>
</organism>
<dbReference type="Pfam" id="PF26622">
    <property type="entry name" value="DUF8199"/>
    <property type="match status" value="1"/>
</dbReference>
<proteinExistence type="predicted"/>
<accession>A0A2U2B3A7</accession>
<feature type="signal peptide" evidence="1">
    <location>
        <begin position="1"/>
        <end position="22"/>
    </location>
</feature>
<dbReference type="InterPro" id="IPR058512">
    <property type="entry name" value="DUF8199"/>
</dbReference>
<keyword evidence="3" id="KW-1185">Reference proteome</keyword>
<evidence type="ECO:0000313" key="3">
    <source>
        <dbReference type="Proteomes" id="UP000244956"/>
    </source>
</evidence>
<reference evidence="2 3" key="1">
    <citation type="submission" date="2018-05" db="EMBL/GenBank/DDBJ databases">
        <title>Marinilabilia rubrum sp. nov., isolated from saltern sediment.</title>
        <authorList>
            <person name="Zhang R."/>
        </authorList>
    </citation>
    <scope>NUCLEOTIDE SEQUENCE [LARGE SCALE GENOMIC DNA]</scope>
    <source>
        <strain evidence="2 3">WTE16</strain>
    </source>
</reference>
<protein>
    <recommendedName>
        <fullName evidence="4">Secreted protein</fullName>
    </recommendedName>
</protein>
<name>A0A2U2B3A7_9BACT</name>
<sequence length="123" mass="13608">MLRNVTNIIMTCLLLISTTGFAVSKHYCGNELISVELKTEADPCCDDGMCCHTETQFLQLDNDYLAVVTNINPENLFASDLIMNSSEVELPLPETGFNTSFNNSGPPPRCTGTRLALQQVYRL</sequence>
<dbReference type="OrthoDB" id="1120477at2"/>
<dbReference type="RefSeq" id="WP_109266324.1">
    <property type="nucleotide sequence ID" value="NZ_QEWP01000036.1"/>
</dbReference>
<keyword evidence="1" id="KW-0732">Signal</keyword>
<dbReference type="EMBL" id="QEWP01000036">
    <property type="protein sequence ID" value="PWD97517.1"/>
    <property type="molecule type" value="Genomic_DNA"/>
</dbReference>
<dbReference type="Proteomes" id="UP000244956">
    <property type="component" value="Unassembled WGS sequence"/>
</dbReference>
<gene>
    <name evidence="2" type="ORF">DDZ16_20370</name>
</gene>
<feature type="chain" id="PRO_5015594918" description="Secreted protein" evidence="1">
    <location>
        <begin position="23"/>
        <end position="123"/>
    </location>
</feature>
<evidence type="ECO:0000313" key="2">
    <source>
        <dbReference type="EMBL" id="PWD97517.1"/>
    </source>
</evidence>